<dbReference type="AlphaFoldDB" id="A0A1A8QH65"/>
<protein>
    <submittedName>
        <fullName evidence="1">Uncharacterized protein</fullName>
    </submittedName>
</protein>
<proteinExistence type="predicted"/>
<name>A0A1A8QH65_9TELE</name>
<reference evidence="1" key="2">
    <citation type="submission" date="2016-06" db="EMBL/GenBank/DDBJ databases">
        <title>The genome of a short-lived fish provides insights into sex chromosome evolution and the genetic control of aging.</title>
        <authorList>
            <person name="Reichwald K."/>
            <person name="Felder M."/>
            <person name="Petzold A."/>
            <person name="Koch P."/>
            <person name="Groth M."/>
            <person name="Platzer M."/>
        </authorList>
    </citation>
    <scope>NUCLEOTIDE SEQUENCE</scope>
    <source>
        <tissue evidence="1">Brain</tissue>
    </source>
</reference>
<evidence type="ECO:0000313" key="1">
    <source>
        <dbReference type="EMBL" id="SBR92836.1"/>
    </source>
</evidence>
<sequence>EMIFSSSPGISSEEVDGTLLQTTELGLTMKPEVT</sequence>
<gene>
    <name evidence="1" type="primary">Nfu_g_1_017011</name>
</gene>
<reference evidence="1" key="1">
    <citation type="submission" date="2016-05" db="EMBL/GenBank/DDBJ databases">
        <authorList>
            <person name="Lavstsen T."/>
            <person name="Jespersen J.S."/>
        </authorList>
    </citation>
    <scope>NUCLEOTIDE SEQUENCE</scope>
    <source>
        <tissue evidence="1">Brain</tissue>
    </source>
</reference>
<dbReference type="EMBL" id="HAEH01011672">
    <property type="protein sequence ID" value="SBR92836.1"/>
    <property type="molecule type" value="Transcribed_RNA"/>
</dbReference>
<accession>A0A1A8QH65</accession>
<organism evidence="1">
    <name type="scientific">Nothobranchius rachovii</name>
    <name type="common">bluefin notho</name>
    <dbReference type="NCBI Taxonomy" id="451742"/>
    <lineage>
        <taxon>Eukaryota</taxon>
        <taxon>Metazoa</taxon>
        <taxon>Chordata</taxon>
        <taxon>Craniata</taxon>
        <taxon>Vertebrata</taxon>
        <taxon>Euteleostomi</taxon>
        <taxon>Actinopterygii</taxon>
        <taxon>Neopterygii</taxon>
        <taxon>Teleostei</taxon>
        <taxon>Neoteleostei</taxon>
        <taxon>Acanthomorphata</taxon>
        <taxon>Ovalentaria</taxon>
        <taxon>Atherinomorphae</taxon>
        <taxon>Cyprinodontiformes</taxon>
        <taxon>Nothobranchiidae</taxon>
        <taxon>Nothobranchius</taxon>
    </lineage>
</organism>
<feature type="non-terminal residue" evidence="1">
    <location>
        <position position="1"/>
    </location>
</feature>